<dbReference type="AlphaFoldDB" id="A0A4S8MVX4"/>
<name>A0A4S8MVX4_DENBC</name>
<feature type="region of interest" description="Disordered" evidence="1">
    <location>
        <begin position="644"/>
        <end position="784"/>
    </location>
</feature>
<feature type="compositionally biased region" description="Basic and acidic residues" evidence="1">
    <location>
        <begin position="644"/>
        <end position="656"/>
    </location>
</feature>
<organism evidence="2 3">
    <name type="scientific">Dendrothele bispora (strain CBS 962.96)</name>
    <dbReference type="NCBI Taxonomy" id="1314807"/>
    <lineage>
        <taxon>Eukaryota</taxon>
        <taxon>Fungi</taxon>
        <taxon>Dikarya</taxon>
        <taxon>Basidiomycota</taxon>
        <taxon>Agaricomycotina</taxon>
        <taxon>Agaricomycetes</taxon>
        <taxon>Agaricomycetidae</taxon>
        <taxon>Agaricales</taxon>
        <taxon>Agaricales incertae sedis</taxon>
        <taxon>Dendrothele</taxon>
    </lineage>
</organism>
<dbReference type="Proteomes" id="UP000297245">
    <property type="component" value="Unassembled WGS sequence"/>
</dbReference>
<feature type="region of interest" description="Disordered" evidence="1">
    <location>
        <begin position="1"/>
        <end position="63"/>
    </location>
</feature>
<feature type="compositionally biased region" description="Low complexity" evidence="1">
    <location>
        <begin position="716"/>
        <end position="734"/>
    </location>
</feature>
<feature type="compositionally biased region" description="Polar residues" evidence="1">
    <location>
        <begin position="48"/>
        <end position="59"/>
    </location>
</feature>
<evidence type="ECO:0000256" key="1">
    <source>
        <dbReference type="SAM" id="MobiDB-lite"/>
    </source>
</evidence>
<sequence>MSDLRNILNPTPSAFTGPSYGSDALSDSNPPACPILPEDTSPVALSSWGDTFPSSSGTSAPGPLMQMLMSPVLDFTAGGERSMNAPYGQPLVAPPEFNDTLKQFETQPSSTYHRTQSLAPTEFKDPPTSFQHNPDVPSLAQTPLQCTQPSVPNQVQVPASSPSDTLQNTPLCSNAFPNQDPDASSISNSSCSPDMSHILYASQLPNAFHLPDASHLPDVSHLPDASHLPDVSHLPNASHNPNALHLPDVPYIPNASAIPDASSIPDASCVPIPDMSPIPDAPHISDAPQAPDVFHIPTTDVSQAEPTDALVEKAPFRTLGISPQYPRVMHRERLTKEQKAKKSSAAAIARAAREAFTGELWEEKAKFNKAVEEICAKHSQKSERGFELLNTSSHFKPGARNVTKRNALLHWLKKELNDDSGVKLKPAELQRRLNSELQAIVASPNEMERLKQDVLEYWEQKAMGARISPTSSAQDVRLFTDSLTTEFQNLNARTGAIGCFFIVGGGRESRAIPSWGMAGGEMMSFFRKELGSEPWDILADLQMYGSRGNKGRGVESSAAVRSQCSNMISSMLRLTLQSRVAMNYDSYETAIVDRYKIRLTWPNNCNKGVVSNPTKLSVEDVRVLHQALEVGTCRWVEVGKKEVENRAQEKENSDKPTRKRRSDAGVARGPRKRVRVANEDASDVGGDGGNDQTPPSPSTASPDDVGPTNPSPSSDPAPISTSSTVPSTNSTAPPTLNPAEPFTTISFQCTPPTPQNSAPKPSATKKQPRKQRSDAGKPRGPRKK</sequence>
<dbReference type="EMBL" id="ML179038">
    <property type="protein sequence ID" value="THV07305.1"/>
    <property type="molecule type" value="Genomic_DNA"/>
</dbReference>
<dbReference type="OrthoDB" id="3253416at2759"/>
<feature type="region of interest" description="Disordered" evidence="1">
    <location>
        <begin position="110"/>
        <end position="190"/>
    </location>
</feature>
<gene>
    <name evidence="2" type="ORF">K435DRAFT_848254</name>
</gene>
<evidence type="ECO:0000313" key="2">
    <source>
        <dbReference type="EMBL" id="THV07305.1"/>
    </source>
</evidence>
<keyword evidence="3" id="KW-1185">Reference proteome</keyword>
<feature type="compositionally biased region" description="Polar residues" evidence="1">
    <location>
        <begin position="743"/>
        <end position="759"/>
    </location>
</feature>
<feature type="compositionally biased region" description="Polar residues" evidence="1">
    <location>
        <begin position="110"/>
        <end position="119"/>
    </location>
</feature>
<feature type="compositionally biased region" description="Polar residues" evidence="1">
    <location>
        <begin position="139"/>
        <end position="190"/>
    </location>
</feature>
<protein>
    <submittedName>
        <fullName evidence="2">Uncharacterized protein</fullName>
    </submittedName>
</protein>
<evidence type="ECO:0000313" key="3">
    <source>
        <dbReference type="Proteomes" id="UP000297245"/>
    </source>
</evidence>
<proteinExistence type="predicted"/>
<reference evidence="2 3" key="1">
    <citation type="journal article" date="2019" name="Nat. Ecol. Evol.">
        <title>Megaphylogeny resolves global patterns of mushroom evolution.</title>
        <authorList>
            <person name="Varga T."/>
            <person name="Krizsan K."/>
            <person name="Foldi C."/>
            <person name="Dima B."/>
            <person name="Sanchez-Garcia M."/>
            <person name="Sanchez-Ramirez S."/>
            <person name="Szollosi G.J."/>
            <person name="Szarkandi J.G."/>
            <person name="Papp V."/>
            <person name="Albert L."/>
            <person name="Andreopoulos W."/>
            <person name="Angelini C."/>
            <person name="Antonin V."/>
            <person name="Barry K.W."/>
            <person name="Bougher N.L."/>
            <person name="Buchanan P."/>
            <person name="Buyck B."/>
            <person name="Bense V."/>
            <person name="Catcheside P."/>
            <person name="Chovatia M."/>
            <person name="Cooper J."/>
            <person name="Damon W."/>
            <person name="Desjardin D."/>
            <person name="Finy P."/>
            <person name="Geml J."/>
            <person name="Haridas S."/>
            <person name="Hughes K."/>
            <person name="Justo A."/>
            <person name="Karasinski D."/>
            <person name="Kautmanova I."/>
            <person name="Kiss B."/>
            <person name="Kocsube S."/>
            <person name="Kotiranta H."/>
            <person name="LaButti K.M."/>
            <person name="Lechner B.E."/>
            <person name="Liimatainen K."/>
            <person name="Lipzen A."/>
            <person name="Lukacs Z."/>
            <person name="Mihaltcheva S."/>
            <person name="Morgado L.N."/>
            <person name="Niskanen T."/>
            <person name="Noordeloos M.E."/>
            <person name="Ohm R.A."/>
            <person name="Ortiz-Santana B."/>
            <person name="Ovrebo C."/>
            <person name="Racz N."/>
            <person name="Riley R."/>
            <person name="Savchenko A."/>
            <person name="Shiryaev A."/>
            <person name="Soop K."/>
            <person name="Spirin V."/>
            <person name="Szebenyi C."/>
            <person name="Tomsovsky M."/>
            <person name="Tulloss R.E."/>
            <person name="Uehling J."/>
            <person name="Grigoriev I.V."/>
            <person name="Vagvolgyi C."/>
            <person name="Papp T."/>
            <person name="Martin F.M."/>
            <person name="Miettinen O."/>
            <person name="Hibbett D.S."/>
            <person name="Nagy L.G."/>
        </authorList>
    </citation>
    <scope>NUCLEOTIDE SEQUENCE [LARGE SCALE GENOMIC DNA]</scope>
    <source>
        <strain evidence="2 3">CBS 962.96</strain>
    </source>
</reference>
<accession>A0A4S8MVX4</accession>